<dbReference type="Proteomes" id="UP000769528">
    <property type="component" value="Unassembled WGS sequence"/>
</dbReference>
<sequence>MTPNEAYKLFAEPSYEVTDGIVMFELFETVELFELLAPLVYGQLVISGPHESIVTVVVEPWLTTTVVMFEAETTVAAVNKATVENCIFNVFNERLKLD</sequence>
<reference evidence="1" key="2">
    <citation type="submission" date="2021-01" db="EMBL/GenBank/DDBJ databases">
        <authorList>
            <person name="Schikora-Tamarit M.A."/>
        </authorList>
    </citation>
    <scope>NUCLEOTIDE SEQUENCE</scope>
    <source>
        <strain evidence="1">CBS6341</strain>
    </source>
</reference>
<name>A0A9P8PPL0_9ASCO</name>
<dbReference type="EMBL" id="JAEUBF010000681">
    <property type="protein sequence ID" value="KAH3675953.1"/>
    <property type="molecule type" value="Genomic_DNA"/>
</dbReference>
<proteinExistence type="predicted"/>
<dbReference type="AlphaFoldDB" id="A0A9P8PPL0"/>
<organism evidence="1 2">
    <name type="scientific">Wickerhamomyces mucosus</name>
    <dbReference type="NCBI Taxonomy" id="1378264"/>
    <lineage>
        <taxon>Eukaryota</taxon>
        <taxon>Fungi</taxon>
        <taxon>Dikarya</taxon>
        <taxon>Ascomycota</taxon>
        <taxon>Saccharomycotina</taxon>
        <taxon>Saccharomycetes</taxon>
        <taxon>Phaffomycetales</taxon>
        <taxon>Wickerhamomycetaceae</taxon>
        <taxon>Wickerhamomyces</taxon>
    </lineage>
</organism>
<comment type="caution">
    <text evidence="1">The sequence shown here is derived from an EMBL/GenBank/DDBJ whole genome shotgun (WGS) entry which is preliminary data.</text>
</comment>
<gene>
    <name evidence="1" type="ORF">WICMUC_002249</name>
</gene>
<keyword evidence="2" id="KW-1185">Reference proteome</keyword>
<evidence type="ECO:0000313" key="2">
    <source>
        <dbReference type="Proteomes" id="UP000769528"/>
    </source>
</evidence>
<protein>
    <submittedName>
        <fullName evidence="1">Uncharacterized protein</fullName>
    </submittedName>
</protein>
<evidence type="ECO:0000313" key="1">
    <source>
        <dbReference type="EMBL" id="KAH3675953.1"/>
    </source>
</evidence>
<accession>A0A9P8PPL0</accession>
<reference evidence="1" key="1">
    <citation type="journal article" date="2021" name="Open Biol.">
        <title>Shared evolutionary footprints suggest mitochondrial oxidative damage underlies multiple complex I losses in fungi.</title>
        <authorList>
            <person name="Schikora-Tamarit M.A."/>
            <person name="Marcet-Houben M."/>
            <person name="Nosek J."/>
            <person name="Gabaldon T."/>
        </authorList>
    </citation>
    <scope>NUCLEOTIDE SEQUENCE</scope>
    <source>
        <strain evidence="1">CBS6341</strain>
    </source>
</reference>